<reference evidence="5 6" key="1">
    <citation type="submission" date="2019-01" db="EMBL/GenBank/DDBJ databases">
        <title>Pseudolysobacter antarctica gen. nov., sp. nov., isolated from Fildes Peninsula, Antarctica.</title>
        <authorList>
            <person name="Wei Z."/>
            <person name="Peng F."/>
        </authorList>
    </citation>
    <scope>NUCLEOTIDE SEQUENCE [LARGE SCALE GENOMIC DNA]</scope>
    <source>
        <strain evidence="5 6">AQ6-296</strain>
    </source>
</reference>
<evidence type="ECO:0000313" key="5">
    <source>
        <dbReference type="EMBL" id="QBB69414.1"/>
    </source>
</evidence>
<dbReference type="PANTHER" id="PTHR43320:SF2">
    <property type="entry name" value="2-DEHYDRO-3-DEOXYGLUCONOKINASE_2-DEHYDRO-3-DEOXYGALACTONOKINASE"/>
    <property type="match status" value="1"/>
</dbReference>
<keyword evidence="6" id="KW-1185">Reference proteome</keyword>
<dbReference type="InterPro" id="IPR011611">
    <property type="entry name" value="PfkB_dom"/>
</dbReference>
<dbReference type="CDD" id="cd01166">
    <property type="entry name" value="KdgK"/>
    <property type="match status" value="1"/>
</dbReference>
<sequence length="338" mass="36027">MSTRFVCFGELLLRLGAPGRELLLQSPHLDVHVGGAEANVAVALAHFGHVVALVSSVPENALGKAALGEMRRHGVDTTGITRKPGRMGLYFIETGAAQRPSDVLYDRADSAFARVLPESYDWPYLLAGAQVLHVSGVTPAVGANAASAAIAAVKAARAAGLDVVFDGNFRSKLWQAWDGDASAILHEIFACADLVFADHRDIAIALNRDFSAVRHDDIAQVATDAAFAAFPQLKRIAATQRRQHSVDHHELSATLFTRDGVIETPGYSMTPIVDRVGGGDAFAAGMLHGLYSGMSDADSLNFGLAAACLKHSVPGDFLRLETTDVAAFLGEQRFDIRR</sequence>
<evidence type="ECO:0000256" key="3">
    <source>
        <dbReference type="ARBA" id="ARBA00022777"/>
    </source>
</evidence>
<evidence type="ECO:0000256" key="2">
    <source>
        <dbReference type="ARBA" id="ARBA00022679"/>
    </source>
</evidence>
<evidence type="ECO:0000256" key="1">
    <source>
        <dbReference type="ARBA" id="ARBA00010688"/>
    </source>
</evidence>
<proteinExistence type="inferred from homology"/>
<dbReference type="EMBL" id="CP035704">
    <property type="protein sequence ID" value="QBB69414.1"/>
    <property type="molecule type" value="Genomic_DNA"/>
</dbReference>
<dbReference type="InterPro" id="IPR029056">
    <property type="entry name" value="Ribokinase-like"/>
</dbReference>
<dbReference type="SUPFAM" id="SSF53613">
    <property type="entry name" value="Ribokinase-like"/>
    <property type="match status" value="1"/>
</dbReference>
<dbReference type="PANTHER" id="PTHR43320">
    <property type="entry name" value="SUGAR KINASE"/>
    <property type="match status" value="1"/>
</dbReference>
<dbReference type="Gene3D" id="3.40.1190.20">
    <property type="match status" value="1"/>
</dbReference>
<accession>A0A411HG24</accession>
<evidence type="ECO:0000313" key="6">
    <source>
        <dbReference type="Proteomes" id="UP000291562"/>
    </source>
</evidence>
<dbReference type="Pfam" id="PF00294">
    <property type="entry name" value="PfkB"/>
    <property type="match status" value="1"/>
</dbReference>
<keyword evidence="2" id="KW-0808">Transferase</keyword>
<evidence type="ECO:0000259" key="4">
    <source>
        <dbReference type="Pfam" id="PF00294"/>
    </source>
</evidence>
<keyword evidence="3 5" id="KW-0418">Kinase</keyword>
<organism evidence="5 6">
    <name type="scientific">Pseudolysobacter antarcticus</name>
    <dbReference type="NCBI Taxonomy" id="2511995"/>
    <lineage>
        <taxon>Bacteria</taxon>
        <taxon>Pseudomonadati</taxon>
        <taxon>Pseudomonadota</taxon>
        <taxon>Gammaproteobacteria</taxon>
        <taxon>Lysobacterales</taxon>
        <taxon>Rhodanobacteraceae</taxon>
        <taxon>Pseudolysobacter</taxon>
    </lineage>
</organism>
<name>A0A411HG24_9GAMM</name>
<dbReference type="KEGG" id="xbc:ELE36_02940"/>
<feature type="domain" description="Carbohydrate kinase PfkB" evidence="4">
    <location>
        <begin position="4"/>
        <end position="315"/>
    </location>
</feature>
<comment type="similarity">
    <text evidence="1">Belongs to the carbohydrate kinase PfkB family.</text>
</comment>
<gene>
    <name evidence="5" type="ORF">ELE36_02940</name>
</gene>
<dbReference type="AlphaFoldDB" id="A0A411HG24"/>
<dbReference type="Proteomes" id="UP000291562">
    <property type="component" value="Chromosome"/>
</dbReference>
<dbReference type="OrthoDB" id="9795789at2"/>
<dbReference type="GO" id="GO:0016301">
    <property type="term" value="F:kinase activity"/>
    <property type="evidence" value="ECO:0007669"/>
    <property type="project" value="UniProtKB-KW"/>
</dbReference>
<protein>
    <submittedName>
        <fullName evidence="5">Sugar kinase</fullName>
    </submittedName>
</protein>
<dbReference type="InterPro" id="IPR052700">
    <property type="entry name" value="Carb_kinase_PfkB-like"/>
</dbReference>